<evidence type="ECO:0000313" key="2">
    <source>
        <dbReference type="EMBL" id="CAA9475248.1"/>
    </source>
</evidence>
<gene>
    <name evidence="2" type="ORF">AVDCRST_MAG25-2356</name>
</gene>
<dbReference type="InterPro" id="IPR016181">
    <property type="entry name" value="Acyl_CoA_acyltransferase"/>
</dbReference>
<sequence length="140" mass="15888">MPEVREMFSDTEVAATFPVMRGLRPHLDEEGYAERVRRMRGQGYRLAAVVEGEKVLCVAGFRIFEFLAHGKFLYVDDLVTDEGARSGGSGKRMLDWLADEARNAGCEKLQLDSGVGRHAAHKFYFREGMHITSYHFSKEL</sequence>
<dbReference type="CDD" id="cd04301">
    <property type="entry name" value="NAT_SF"/>
    <property type="match status" value="1"/>
</dbReference>
<dbReference type="AlphaFoldDB" id="A0A6J4RJB9"/>
<dbReference type="GO" id="GO:0016747">
    <property type="term" value="F:acyltransferase activity, transferring groups other than amino-acyl groups"/>
    <property type="evidence" value="ECO:0007669"/>
    <property type="project" value="InterPro"/>
</dbReference>
<evidence type="ECO:0000259" key="1">
    <source>
        <dbReference type="PROSITE" id="PS51186"/>
    </source>
</evidence>
<dbReference type="Pfam" id="PF00583">
    <property type="entry name" value="Acetyltransf_1"/>
    <property type="match status" value="1"/>
</dbReference>
<accession>A0A6J4RJB9</accession>
<reference evidence="2" key="1">
    <citation type="submission" date="2020-02" db="EMBL/GenBank/DDBJ databases">
        <authorList>
            <person name="Meier V. D."/>
        </authorList>
    </citation>
    <scope>NUCLEOTIDE SEQUENCE</scope>
    <source>
        <strain evidence="2">AVDCRST_MAG25</strain>
    </source>
</reference>
<protein>
    <recommendedName>
        <fullName evidence="1">N-acetyltransferase domain-containing protein</fullName>
    </recommendedName>
</protein>
<feature type="domain" description="N-acetyltransferase" evidence="1">
    <location>
        <begin position="2"/>
        <end position="140"/>
    </location>
</feature>
<proteinExistence type="predicted"/>
<name>A0A6J4RJB9_9ACTN</name>
<dbReference type="SUPFAM" id="SSF55729">
    <property type="entry name" value="Acyl-CoA N-acyltransferases (Nat)"/>
    <property type="match status" value="1"/>
</dbReference>
<dbReference type="InterPro" id="IPR000182">
    <property type="entry name" value="GNAT_dom"/>
</dbReference>
<dbReference type="EMBL" id="CADCVI010000149">
    <property type="protein sequence ID" value="CAA9475248.1"/>
    <property type="molecule type" value="Genomic_DNA"/>
</dbReference>
<dbReference type="PROSITE" id="PS51186">
    <property type="entry name" value="GNAT"/>
    <property type="match status" value="1"/>
</dbReference>
<organism evidence="2">
    <name type="scientific">uncultured Rubrobacteraceae bacterium</name>
    <dbReference type="NCBI Taxonomy" id="349277"/>
    <lineage>
        <taxon>Bacteria</taxon>
        <taxon>Bacillati</taxon>
        <taxon>Actinomycetota</taxon>
        <taxon>Rubrobacteria</taxon>
        <taxon>Rubrobacterales</taxon>
        <taxon>Rubrobacteraceae</taxon>
        <taxon>environmental samples</taxon>
    </lineage>
</organism>
<dbReference type="Gene3D" id="3.40.630.30">
    <property type="match status" value="1"/>
</dbReference>